<proteinExistence type="predicted"/>
<organism evidence="7 8">
    <name type="scientific">Dipteronia sinensis</name>
    <dbReference type="NCBI Taxonomy" id="43782"/>
    <lineage>
        <taxon>Eukaryota</taxon>
        <taxon>Viridiplantae</taxon>
        <taxon>Streptophyta</taxon>
        <taxon>Embryophyta</taxon>
        <taxon>Tracheophyta</taxon>
        <taxon>Spermatophyta</taxon>
        <taxon>Magnoliopsida</taxon>
        <taxon>eudicotyledons</taxon>
        <taxon>Gunneridae</taxon>
        <taxon>Pentapetalae</taxon>
        <taxon>rosids</taxon>
        <taxon>malvids</taxon>
        <taxon>Sapindales</taxon>
        <taxon>Sapindaceae</taxon>
        <taxon>Hippocastanoideae</taxon>
        <taxon>Acereae</taxon>
        <taxon>Dipteronia</taxon>
    </lineage>
</organism>
<gene>
    <name evidence="7" type="ORF">Dsin_016323</name>
</gene>
<dbReference type="InterPro" id="IPR050186">
    <property type="entry name" value="TPT_transporter"/>
</dbReference>
<dbReference type="AlphaFoldDB" id="A0AAE0AE23"/>
<feature type="transmembrane region" description="Helical" evidence="6">
    <location>
        <begin position="57"/>
        <end position="75"/>
    </location>
</feature>
<comment type="subcellular location">
    <subcellularLocation>
        <location evidence="1">Membrane</location>
        <topology evidence="1">Multi-pass membrane protein</topology>
    </subcellularLocation>
</comment>
<evidence type="ECO:0000256" key="2">
    <source>
        <dbReference type="ARBA" id="ARBA00022692"/>
    </source>
</evidence>
<dbReference type="Proteomes" id="UP001281410">
    <property type="component" value="Unassembled WGS sequence"/>
</dbReference>
<evidence type="ECO:0000256" key="3">
    <source>
        <dbReference type="ARBA" id="ARBA00022989"/>
    </source>
</evidence>
<keyword evidence="3 6" id="KW-1133">Transmembrane helix</keyword>
<feature type="transmembrane region" description="Helical" evidence="6">
    <location>
        <begin position="81"/>
        <end position="99"/>
    </location>
</feature>
<dbReference type="GO" id="GO:0016020">
    <property type="term" value="C:membrane"/>
    <property type="evidence" value="ECO:0007669"/>
    <property type="project" value="UniProtKB-SubCell"/>
</dbReference>
<reference evidence="7" key="1">
    <citation type="journal article" date="2023" name="Plant J.">
        <title>Genome sequences and population genomics provide insights into the demographic history, inbreeding, and mutation load of two 'living fossil' tree species of Dipteronia.</title>
        <authorList>
            <person name="Feng Y."/>
            <person name="Comes H.P."/>
            <person name="Chen J."/>
            <person name="Zhu S."/>
            <person name="Lu R."/>
            <person name="Zhang X."/>
            <person name="Li P."/>
            <person name="Qiu J."/>
            <person name="Olsen K.M."/>
            <person name="Qiu Y."/>
        </authorList>
    </citation>
    <scope>NUCLEOTIDE SEQUENCE</scope>
    <source>
        <strain evidence="7">NBL</strain>
    </source>
</reference>
<dbReference type="PANTHER" id="PTHR11132">
    <property type="entry name" value="SOLUTE CARRIER FAMILY 35"/>
    <property type="match status" value="1"/>
</dbReference>
<keyword evidence="4 6" id="KW-0472">Membrane</keyword>
<evidence type="ECO:0000256" key="5">
    <source>
        <dbReference type="SAM" id="MobiDB-lite"/>
    </source>
</evidence>
<protein>
    <submittedName>
        <fullName evidence="7">Uncharacterized protein</fullName>
    </submittedName>
</protein>
<name>A0AAE0AE23_9ROSI</name>
<comment type="caution">
    <text evidence="7">The sequence shown here is derived from an EMBL/GenBank/DDBJ whole genome shotgun (WGS) entry which is preliminary data.</text>
</comment>
<sequence>MAFFHLQCLLEILFSKLHQPLLGVSQFLHSTIMQHYGWANLSQFFCVGRFTAVSFQVLGHMKTILVLILGFIFFGKDGLNWHVILSMVIAVVGMIWYGNASSKPGGKERCNLSMPSNKAQKHAGLSESTESDEKV</sequence>
<accession>A0AAE0AE23</accession>
<feature type="region of interest" description="Disordered" evidence="5">
    <location>
        <begin position="103"/>
        <end position="135"/>
    </location>
</feature>
<evidence type="ECO:0000256" key="1">
    <source>
        <dbReference type="ARBA" id="ARBA00004141"/>
    </source>
</evidence>
<keyword evidence="2 6" id="KW-0812">Transmembrane</keyword>
<evidence type="ECO:0000256" key="4">
    <source>
        <dbReference type="ARBA" id="ARBA00023136"/>
    </source>
</evidence>
<evidence type="ECO:0000256" key="6">
    <source>
        <dbReference type="SAM" id="Phobius"/>
    </source>
</evidence>
<evidence type="ECO:0000313" key="7">
    <source>
        <dbReference type="EMBL" id="KAK3211617.1"/>
    </source>
</evidence>
<keyword evidence="8" id="KW-1185">Reference proteome</keyword>
<evidence type="ECO:0000313" key="8">
    <source>
        <dbReference type="Proteomes" id="UP001281410"/>
    </source>
</evidence>
<dbReference type="EMBL" id="JANJYJ010000005">
    <property type="protein sequence ID" value="KAK3211617.1"/>
    <property type="molecule type" value="Genomic_DNA"/>
</dbReference>